<evidence type="ECO:0000313" key="3">
    <source>
        <dbReference type="EMBL" id="AZS36390.1"/>
    </source>
</evidence>
<dbReference type="InterPro" id="IPR042150">
    <property type="entry name" value="MmRce1-like"/>
</dbReference>
<dbReference type="PANTHER" id="PTHR35797:SF1">
    <property type="entry name" value="PROTEASE"/>
    <property type="match status" value="1"/>
</dbReference>
<sequence>MTASRVDLPAVTVFAVSSVVLAWLVALPLWLRGEGLTDILLAPTAAAMMFTPALATVLALLVQRRTRGRRGARAVLRELGMWPLRPARRTVGVAVAMIVAMPLILIVGLGVMARTGAVTLDLTDFSGFAQALQTGVPAGIELPPVQLLVALQLASIPLAAVINAPFAFGEEVGWRGWLLPALRPLGTWPALLVSGAFWGLWHAPLILLGYNFAEPNPLGVVLMIVACSLFGVILGWSRLRTASVWPAVFAHGAFNASAGVGVLLVAADSPVPSAAIAGPLGVMTWVVFALAIGVLLVSGQFRGDRLQAELRPDPVRPAVAPVSG</sequence>
<reference evidence="3 4" key="1">
    <citation type="submission" date="2018-08" db="EMBL/GenBank/DDBJ databases">
        <title>Microbacterium lemovicicum sp. nov., a bacterium isolated from a natural uranium-rich soil.</title>
        <authorList>
            <person name="ORTET P."/>
        </authorList>
    </citation>
    <scope>NUCLEOTIDE SEQUENCE [LARGE SCALE GENOMIC DNA]</scope>
    <source>
        <strain evidence="3 4">Viu22</strain>
    </source>
</reference>
<keyword evidence="1" id="KW-0472">Membrane</keyword>
<dbReference type="Proteomes" id="UP000276888">
    <property type="component" value="Chromosome"/>
</dbReference>
<dbReference type="EMBL" id="CP031423">
    <property type="protein sequence ID" value="AZS36390.1"/>
    <property type="molecule type" value="Genomic_DNA"/>
</dbReference>
<dbReference type="AlphaFoldDB" id="A0A3S9W8I4"/>
<feature type="transmembrane region" description="Helical" evidence="1">
    <location>
        <begin position="147"/>
        <end position="169"/>
    </location>
</feature>
<feature type="transmembrane region" description="Helical" evidence="1">
    <location>
        <begin position="248"/>
        <end position="267"/>
    </location>
</feature>
<accession>A0A3S9W8I4</accession>
<evidence type="ECO:0000313" key="4">
    <source>
        <dbReference type="Proteomes" id="UP000276888"/>
    </source>
</evidence>
<dbReference type="Pfam" id="PF02517">
    <property type="entry name" value="Rce1-like"/>
    <property type="match status" value="1"/>
</dbReference>
<dbReference type="GO" id="GO:0080120">
    <property type="term" value="P:CAAX-box protein maturation"/>
    <property type="evidence" value="ECO:0007669"/>
    <property type="project" value="UniProtKB-ARBA"/>
</dbReference>
<dbReference type="OrthoDB" id="3693644at2"/>
<dbReference type="GO" id="GO:0004175">
    <property type="term" value="F:endopeptidase activity"/>
    <property type="evidence" value="ECO:0007669"/>
    <property type="project" value="UniProtKB-ARBA"/>
</dbReference>
<dbReference type="PANTHER" id="PTHR35797">
    <property type="entry name" value="PROTEASE-RELATED"/>
    <property type="match status" value="1"/>
</dbReference>
<gene>
    <name evidence="3" type="ORF">CVS47_00991</name>
</gene>
<proteinExistence type="predicted"/>
<feature type="domain" description="CAAX prenyl protease 2/Lysostaphin resistance protein A-like" evidence="2">
    <location>
        <begin position="160"/>
        <end position="256"/>
    </location>
</feature>
<feature type="transmembrane region" description="Helical" evidence="1">
    <location>
        <begin position="218"/>
        <end position="236"/>
    </location>
</feature>
<feature type="transmembrane region" description="Helical" evidence="1">
    <location>
        <begin position="12"/>
        <end position="33"/>
    </location>
</feature>
<dbReference type="RefSeq" id="WP_127095091.1">
    <property type="nucleotide sequence ID" value="NZ_CP031423.1"/>
</dbReference>
<feature type="transmembrane region" description="Helical" evidence="1">
    <location>
        <begin position="39"/>
        <end position="62"/>
    </location>
</feature>
<dbReference type="KEGG" id="mlv:CVS47_00991"/>
<evidence type="ECO:0000259" key="2">
    <source>
        <dbReference type="Pfam" id="PF02517"/>
    </source>
</evidence>
<keyword evidence="1" id="KW-1133">Transmembrane helix</keyword>
<organism evidence="3 4">
    <name type="scientific">Microbacterium lemovicicum</name>
    <dbReference type="NCBI Taxonomy" id="1072463"/>
    <lineage>
        <taxon>Bacteria</taxon>
        <taxon>Bacillati</taxon>
        <taxon>Actinomycetota</taxon>
        <taxon>Actinomycetes</taxon>
        <taxon>Micrococcales</taxon>
        <taxon>Microbacteriaceae</taxon>
        <taxon>Microbacterium</taxon>
    </lineage>
</organism>
<protein>
    <recommendedName>
        <fullName evidence="2">CAAX prenyl protease 2/Lysostaphin resistance protein A-like domain-containing protein</fullName>
    </recommendedName>
</protein>
<keyword evidence="4" id="KW-1185">Reference proteome</keyword>
<name>A0A3S9W8I4_9MICO</name>
<dbReference type="InterPro" id="IPR003675">
    <property type="entry name" value="Rce1/LyrA-like_dom"/>
</dbReference>
<evidence type="ECO:0000256" key="1">
    <source>
        <dbReference type="SAM" id="Phobius"/>
    </source>
</evidence>
<feature type="transmembrane region" description="Helical" evidence="1">
    <location>
        <begin position="273"/>
        <end position="297"/>
    </location>
</feature>
<keyword evidence="1" id="KW-0812">Transmembrane</keyword>
<feature type="transmembrane region" description="Helical" evidence="1">
    <location>
        <begin position="91"/>
        <end position="113"/>
    </location>
</feature>